<evidence type="ECO:0000313" key="2">
    <source>
        <dbReference type="EMBL" id="CAF3914212.1"/>
    </source>
</evidence>
<reference evidence="2" key="1">
    <citation type="submission" date="2021-02" db="EMBL/GenBank/DDBJ databases">
        <authorList>
            <person name="Nowell W R."/>
        </authorList>
    </citation>
    <scope>NUCLEOTIDE SEQUENCE</scope>
</reference>
<dbReference type="Proteomes" id="UP000676336">
    <property type="component" value="Unassembled WGS sequence"/>
</dbReference>
<dbReference type="EMBL" id="CAJOBI010002097">
    <property type="protein sequence ID" value="CAF3914212.1"/>
    <property type="molecule type" value="Genomic_DNA"/>
</dbReference>
<feature type="compositionally biased region" description="Polar residues" evidence="1">
    <location>
        <begin position="406"/>
        <end position="416"/>
    </location>
</feature>
<comment type="caution">
    <text evidence="2">The sequence shown here is derived from an EMBL/GenBank/DDBJ whole genome shotgun (WGS) entry which is preliminary data.</text>
</comment>
<feature type="region of interest" description="Disordered" evidence="1">
    <location>
        <begin position="395"/>
        <end position="420"/>
    </location>
</feature>
<evidence type="ECO:0000313" key="3">
    <source>
        <dbReference type="Proteomes" id="UP000676336"/>
    </source>
</evidence>
<name>A0A8S2LP95_9BILA</name>
<dbReference type="AlphaFoldDB" id="A0A8S2LP95"/>
<accession>A0A8S2LP95</accession>
<feature type="non-terminal residue" evidence="2">
    <location>
        <position position="1"/>
    </location>
</feature>
<sequence length="450" mass="51202">WIRAPMGTYDTHTLLFENRSKLEDLPVQSPVPLGKNFRYFVVTQQEVSPTDGKGASVGLATCSPLKPTPTCTLMKDYYTWFAKMKMKVGNTIGWGVFYDENCVDDKAEQLCLVYVMFNKLIVDVLFVLQPEGGFVPIILLQPYATKVSIERKNTLTTDELTKLQGLYKQMLGPAVDIYQKDVADRDLSNHFFRKSEQVLLNVSDYQCCVSIPRTESTLHYIQFLKPLTYERRFFFVELENIKYNHFEIVLMDKFNDSEPPPAIALCTASPLDPPPISQFKQDYLRFWPTGEAAKYLKQGDKIGWGVLFPSEEDCYVGKNKEPLIICYLTVNRTVGYVRVLYQPIGGFYPVVIAPPNVNRIKMDFSATRISTQDFTPEQIKSIIADAKQNIEEEQRATKSPLVVAEKQNSTRTTNTTKVDDVPLNINSTPVYNYNYDPNIPSTKSAACIIL</sequence>
<evidence type="ECO:0000256" key="1">
    <source>
        <dbReference type="SAM" id="MobiDB-lite"/>
    </source>
</evidence>
<organism evidence="2 3">
    <name type="scientific">Rotaria magnacalcarata</name>
    <dbReference type="NCBI Taxonomy" id="392030"/>
    <lineage>
        <taxon>Eukaryota</taxon>
        <taxon>Metazoa</taxon>
        <taxon>Spiralia</taxon>
        <taxon>Gnathifera</taxon>
        <taxon>Rotifera</taxon>
        <taxon>Eurotatoria</taxon>
        <taxon>Bdelloidea</taxon>
        <taxon>Philodinida</taxon>
        <taxon>Philodinidae</taxon>
        <taxon>Rotaria</taxon>
    </lineage>
</organism>
<gene>
    <name evidence="2" type="ORF">SMN809_LOCUS7318</name>
</gene>
<proteinExistence type="predicted"/>
<protein>
    <submittedName>
        <fullName evidence="2">Uncharacterized protein</fullName>
    </submittedName>
</protein>